<dbReference type="PANTHER" id="PTHR32089">
    <property type="entry name" value="METHYL-ACCEPTING CHEMOTAXIS PROTEIN MCPB"/>
    <property type="match status" value="1"/>
</dbReference>
<dbReference type="InterPro" id="IPR003660">
    <property type="entry name" value="HAMP_dom"/>
</dbReference>
<dbReference type="InterPro" id="IPR004089">
    <property type="entry name" value="MCPsignal_dom"/>
</dbReference>
<evidence type="ECO:0000313" key="9">
    <source>
        <dbReference type="EMBL" id="BAL88004.1"/>
    </source>
</evidence>
<evidence type="ECO:0000256" key="1">
    <source>
        <dbReference type="ARBA" id="ARBA00022692"/>
    </source>
</evidence>
<feature type="domain" description="Methyl-accepting transducer" evidence="7">
    <location>
        <begin position="276"/>
        <end position="519"/>
    </location>
</feature>
<dbReference type="SMART" id="SM00304">
    <property type="entry name" value="HAMP"/>
    <property type="match status" value="1"/>
</dbReference>
<dbReference type="InterPro" id="IPR024478">
    <property type="entry name" value="HlyB_4HB_MCP"/>
</dbReference>
<accession>I0H4R7</accession>
<evidence type="ECO:0000313" key="10">
    <source>
        <dbReference type="Proteomes" id="UP000007882"/>
    </source>
</evidence>
<evidence type="ECO:0000256" key="6">
    <source>
        <dbReference type="SAM" id="Phobius"/>
    </source>
</evidence>
<gene>
    <name evidence="9" type="primary">mcp4</name>
    <name evidence="9" type="ordered locus">AMIS_27840</name>
</gene>
<dbReference type="Proteomes" id="UP000007882">
    <property type="component" value="Chromosome"/>
</dbReference>
<evidence type="ECO:0000259" key="7">
    <source>
        <dbReference type="PROSITE" id="PS50111"/>
    </source>
</evidence>
<dbReference type="OrthoDB" id="5175478at2"/>
<sequence length="534" mass="54702">MTTATARRPWGDLPVGVKIMTAVLVAVGVSAGATGATLYETHRVSDAGNEIYTDNVQSMVVASDLRDTFRLLRLDQNGLALLAGDKEAMAEKAQDIEDDIAALDDLLTEYSPGAASQEAVAGFTEQLATYTGIAESKMIPAALAGDIATYVALKDGEANDSYEACKALLKEMLTAEQTQAAARAAELNDTYRTAIVVSLSTLALALLAGVVLALWIARGISRPLRAVAASLGRVAEGDLTAEVIDPGTRDEVGTMARGLKASLDSMRASVAEVLEQAGRLAAASGDLNHVAGQIEKDAAGNATRSETAANAANDVALSVSTVAAASEEMTAAIADISRSAAGAVEVAQQALTTAAQTNASVAALGEASMEVGDVVKVINSIAEQTNLLALNATIEAARAGEAGKGFAVVATEVKDLAQETAKATDEISRKVQAIQNSSREAADALGQISGIFERINEHQMTVASAVEEQTATTQEITRSVGQASSGVDDIARSVGEVSATAEQSRANAGRAAGAAGDLAALAASLDRAVSRFRV</sequence>
<proteinExistence type="inferred from homology"/>
<dbReference type="GO" id="GO:0016020">
    <property type="term" value="C:membrane"/>
    <property type="evidence" value="ECO:0007669"/>
    <property type="project" value="InterPro"/>
</dbReference>
<dbReference type="CDD" id="cd06225">
    <property type="entry name" value="HAMP"/>
    <property type="match status" value="1"/>
</dbReference>
<keyword evidence="2 6" id="KW-1133">Transmembrane helix</keyword>
<dbReference type="STRING" id="512565.AMIS_27840"/>
<feature type="domain" description="HAMP" evidence="8">
    <location>
        <begin position="218"/>
        <end position="271"/>
    </location>
</feature>
<dbReference type="HOGENOM" id="CLU_000445_107_27_11"/>
<dbReference type="PRINTS" id="PR00260">
    <property type="entry name" value="CHEMTRNSDUCR"/>
</dbReference>
<name>I0H4R7_ACTM4</name>
<dbReference type="eggNOG" id="COG0840">
    <property type="taxonomic scope" value="Bacteria"/>
</dbReference>
<keyword evidence="6" id="KW-0472">Membrane</keyword>
<evidence type="ECO:0000256" key="4">
    <source>
        <dbReference type="ARBA" id="ARBA00029447"/>
    </source>
</evidence>
<dbReference type="GO" id="GO:0006935">
    <property type="term" value="P:chemotaxis"/>
    <property type="evidence" value="ECO:0007669"/>
    <property type="project" value="InterPro"/>
</dbReference>
<dbReference type="PROSITE" id="PS50885">
    <property type="entry name" value="HAMP"/>
    <property type="match status" value="1"/>
</dbReference>
<evidence type="ECO:0000256" key="2">
    <source>
        <dbReference type="ARBA" id="ARBA00022989"/>
    </source>
</evidence>
<dbReference type="SUPFAM" id="SSF58104">
    <property type="entry name" value="Methyl-accepting chemotaxis protein (MCP) signaling domain"/>
    <property type="match status" value="1"/>
</dbReference>
<dbReference type="AlphaFoldDB" id="I0H4R7"/>
<reference evidence="9 10" key="1">
    <citation type="submission" date="2012-02" db="EMBL/GenBank/DDBJ databases">
        <title>Complete genome sequence of Actinoplanes missouriensis 431 (= NBRC 102363).</title>
        <authorList>
            <person name="Ohnishi Y."/>
            <person name="Ishikawa J."/>
            <person name="Sekine M."/>
            <person name="Hosoyama A."/>
            <person name="Harada T."/>
            <person name="Narita H."/>
            <person name="Hata T."/>
            <person name="Konno Y."/>
            <person name="Tutikane K."/>
            <person name="Fujita N."/>
            <person name="Horinouchi S."/>
            <person name="Hayakawa M."/>
        </authorList>
    </citation>
    <scope>NUCLEOTIDE SEQUENCE [LARGE SCALE GENOMIC DNA]</scope>
    <source>
        <strain evidence="10">ATCC 14538 / DSM 43046 / CBS 188.64 / JCM 3121 / NBRC 102363 / NCIMB 12654 / NRRL B-3342 / UNCC 431</strain>
    </source>
</reference>
<dbReference type="EMBL" id="AP012319">
    <property type="protein sequence ID" value="BAL88004.1"/>
    <property type="molecule type" value="Genomic_DNA"/>
</dbReference>
<dbReference type="PATRIC" id="fig|512565.3.peg.2788"/>
<dbReference type="KEGG" id="ams:AMIS_27840"/>
<keyword evidence="1 6" id="KW-0812">Transmembrane</keyword>
<dbReference type="SMART" id="SM00283">
    <property type="entry name" value="MA"/>
    <property type="match status" value="1"/>
</dbReference>
<dbReference type="GO" id="GO:0004888">
    <property type="term" value="F:transmembrane signaling receptor activity"/>
    <property type="evidence" value="ECO:0007669"/>
    <property type="project" value="InterPro"/>
</dbReference>
<evidence type="ECO:0000259" key="8">
    <source>
        <dbReference type="PROSITE" id="PS50885"/>
    </source>
</evidence>
<evidence type="ECO:0000256" key="3">
    <source>
        <dbReference type="ARBA" id="ARBA00023224"/>
    </source>
</evidence>
<protein>
    <submittedName>
        <fullName evidence="9">Putative methyl-accepting chemotaxis protein</fullName>
    </submittedName>
</protein>
<dbReference type="Gene3D" id="1.10.287.950">
    <property type="entry name" value="Methyl-accepting chemotaxis protein"/>
    <property type="match status" value="1"/>
</dbReference>
<dbReference type="GO" id="GO:0007165">
    <property type="term" value="P:signal transduction"/>
    <property type="evidence" value="ECO:0007669"/>
    <property type="project" value="UniProtKB-KW"/>
</dbReference>
<organism evidence="9 10">
    <name type="scientific">Actinoplanes missouriensis (strain ATCC 14538 / DSM 43046 / CBS 188.64 / JCM 3121 / NBRC 102363 / NCIMB 12654 / NRRL B-3342 / UNCC 431)</name>
    <dbReference type="NCBI Taxonomy" id="512565"/>
    <lineage>
        <taxon>Bacteria</taxon>
        <taxon>Bacillati</taxon>
        <taxon>Actinomycetota</taxon>
        <taxon>Actinomycetes</taxon>
        <taxon>Micromonosporales</taxon>
        <taxon>Micromonosporaceae</taxon>
        <taxon>Actinoplanes</taxon>
    </lineage>
</organism>
<dbReference type="Pfam" id="PF00015">
    <property type="entry name" value="MCPsignal"/>
    <property type="match status" value="1"/>
</dbReference>
<dbReference type="InterPro" id="IPR004090">
    <property type="entry name" value="Chemotax_Me-accpt_rcpt"/>
</dbReference>
<dbReference type="PANTHER" id="PTHR32089:SF112">
    <property type="entry name" value="LYSOZYME-LIKE PROTEIN-RELATED"/>
    <property type="match status" value="1"/>
</dbReference>
<keyword evidence="10" id="KW-1185">Reference proteome</keyword>
<dbReference type="Pfam" id="PF00672">
    <property type="entry name" value="HAMP"/>
    <property type="match status" value="1"/>
</dbReference>
<dbReference type="RefSeq" id="WP_014442899.1">
    <property type="nucleotide sequence ID" value="NC_017093.1"/>
</dbReference>
<comment type="similarity">
    <text evidence="4">Belongs to the methyl-accepting chemotaxis (MCP) protein family.</text>
</comment>
<feature type="transmembrane region" description="Helical" evidence="6">
    <location>
        <begin position="193"/>
        <end position="217"/>
    </location>
</feature>
<evidence type="ECO:0000256" key="5">
    <source>
        <dbReference type="PROSITE-ProRule" id="PRU00284"/>
    </source>
</evidence>
<keyword evidence="3 5" id="KW-0807">Transducer</keyword>
<dbReference type="Pfam" id="PF12729">
    <property type="entry name" value="4HB_MCP_1"/>
    <property type="match status" value="1"/>
</dbReference>
<dbReference type="PROSITE" id="PS50111">
    <property type="entry name" value="CHEMOTAXIS_TRANSDUC_2"/>
    <property type="match status" value="1"/>
</dbReference>